<keyword evidence="5" id="KW-0378">Hydrolase</keyword>
<dbReference type="Proteomes" id="UP000285138">
    <property type="component" value="Unassembled WGS sequence"/>
</dbReference>
<dbReference type="PROSITE" id="PS51160">
    <property type="entry name" value="ACYLPHOSPHATASE_3"/>
    <property type="match status" value="1"/>
</dbReference>
<evidence type="ECO:0000256" key="6">
    <source>
        <dbReference type="RuleBase" id="RU004168"/>
    </source>
</evidence>
<organism evidence="8 9">
    <name type="scientific">Candidatus Syntrophonatronum acetioxidans</name>
    <dbReference type="NCBI Taxonomy" id="1795816"/>
    <lineage>
        <taxon>Bacteria</taxon>
        <taxon>Bacillati</taxon>
        <taxon>Bacillota</taxon>
        <taxon>Clostridia</taxon>
        <taxon>Eubacteriales</taxon>
        <taxon>Syntrophomonadaceae</taxon>
        <taxon>Candidatus Syntrophonatronum</taxon>
    </lineage>
</organism>
<accession>A0A424YAA6</accession>
<sequence>MELVSAHVFISGVVQGVYYRGSLQKEALENQVYGWTRNLPDGRVEALLQGSKENVEAVIHWAESGPSRARVDKVEVEWEEPVETYDSFDIIG</sequence>
<dbReference type="InterPro" id="IPR036046">
    <property type="entry name" value="Acylphosphatase-like_dom_sf"/>
</dbReference>
<dbReference type="PANTHER" id="PTHR47268:SF4">
    <property type="entry name" value="ACYLPHOSPHATASE"/>
    <property type="match status" value="1"/>
</dbReference>
<feature type="active site" evidence="5">
    <location>
        <position position="20"/>
    </location>
</feature>
<dbReference type="AlphaFoldDB" id="A0A424YAA6"/>
<proteinExistence type="inferred from homology"/>
<comment type="caution">
    <text evidence="8">The sequence shown here is derived from an EMBL/GenBank/DDBJ whole genome shotgun (WGS) entry which is preliminary data.</text>
</comment>
<evidence type="ECO:0000256" key="5">
    <source>
        <dbReference type="PROSITE-ProRule" id="PRU00520"/>
    </source>
</evidence>
<protein>
    <recommendedName>
        <fullName evidence="3 5">acylphosphatase</fullName>
        <ecNumber evidence="2 5">3.6.1.7</ecNumber>
    </recommendedName>
</protein>
<feature type="active site" evidence="5">
    <location>
        <position position="38"/>
    </location>
</feature>
<evidence type="ECO:0000256" key="4">
    <source>
        <dbReference type="ARBA" id="ARBA00047645"/>
    </source>
</evidence>
<evidence type="ECO:0000259" key="7">
    <source>
        <dbReference type="PROSITE" id="PS51160"/>
    </source>
</evidence>
<evidence type="ECO:0000313" key="8">
    <source>
        <dbReference type="EMBL" id="RQD73399.1"/>
    </source>
</evidence>
<evidence type="ECO:0000256" key="2">
    <source>
        <dbReference type="ARBA" id="ARBA00012150"/>
    </source>
</evidence>
<dbReference type="NCBIfam" id="NF011016">
    <property type="entry name" value="PRK14444.1"/>
    <property type="match status" value="1"/>
</dbReference>
<name>A0A424YAA6_9FIRM</name>
<comment type="catalytic activity">
    <reaction evidence="4 5">
        <text>an acyl phosphate + H2O = a carboxylate + phosphate + H(+)</text>
        <dbReference type="Rhea" id="RHEA:14965"/>
        <dbReference type="ChEBI" id="CHEBI:15377"/>
        <dbReference type="ChEBI" id="CHEBI:15378"/>
        <dbReference type="ChEBI" id="CHEBI:29067"/>
        <dbReference type="ChEBI" id="CHEBI:43474"/>
        <dbReference type="ChEBI" id="CHEBI:59918"/>
        <dbReference type="EC" id="3.6.1.7"/>
    </reaction>
</comment>
<dbReference type="Pfam" id="PF00708">
    <property type="entry name" value="Acylphosphatase"/>
    <property type="match status" value="1"/>
</dbReference>
<dbReference type="SUPFAM" id="SSF54975">
    <property type="entry name" value="Acylphosphatase/BLUF domain-like"/>
    <property type="match status" value="1"/>
</dbReference>
<dbReference type="InterPro" id="IPR020456">
    <property type="entry name" value="Acylphosphatase"/>
</dbReference>
<gene>
    <name evidence="8" type="ORF">D5R97_09545</name>
</gene>
<dbReference type="InterPro" id="IPR001792">
    <property type="entry name" value="Acylphosphatase-like_dom"/>
</dbReference>
<evidence type="ECO:0000256" key="1">
    <source>
        <dbReference type="ARBA" id="ARBA00005614"/>
    </source>
</evidence>
<evidence type="ECO:0000256" key="3">
    <source>
        <dbReference type="ARBA" id="ARBA00015991"/>
    </source>
</evidence>
<dbReference type="Gene3D" id="3.30.70.100">
    <property type="match status" value="1"/>
</dbReference>
<dbReference type="PANTHER" id="PTHR47268">
    <property type="entry name" value="ACYLPHOSPHATASE"/>
    <property type="match status" value="1"/>
</dbReference>
<feature type="domain" description="Acylphosphatase-like" evidence="7">
    <location>
        <begin position="5"/>
        <end position="92"/>
    </location>
</feature>
<dbReference type="GO" id="GO:0003998">
    <property type="term" value="F:acylphosphatase activity"/>
    <property type="evidence" value="ECO:0007669"/>
    <property type="project" value="UniProtKB-EC"/>
</dbReference>
<comment type="similarity">
    <text evidence="1 6">Belongs to the acylphosphatase family.</text>
</comment>
<dbReference type="EMBL" id="QZAA01000258">
    <property type="protein sequence ID" value="RQD73399.1"/>
    <property type="molecule type" value="Genomic_DNA"/>
</dbReference>
<dbReference type="EC" id="3.6.1.7" evidence="2 5"/>
<reference evidence="8 9" key="1">
    <citation type="submission" date="2018-08" db="EMBL/GenBank/DDBJ databases">
        <title>The metabolism and importance of syntrophic acetate oxidation coupled to methane or sulfide production in haloalkaline environments.</title>
        <authorList>
            <person name="Timmers P.H.A."/>
            <person name="Vavourakis C.D."/>
            <person name="Sorokin D.Y."/>
            <person name="Sinninghe Damste J.S."/>
            <person name="Muyzer G."/>
            <person name="Stams A.J.M."/>
            <person name="Plugge C.M."/>
        </authorList>
    </citation>
    <scope>NUCLEOTIDE SEQUENCE [LARGE SCALE GENOMIC DNA]</scope>
    <source>
        <strain evidence="8">MSAO_Bac1</strain>
    </source>
</reference>
<evidence type="ECO:0000313" key="9">
    <source>
        <dbReference type="Proteomes" id="UP000285138"/>
    </source>
</evidence>